<protein>
    <submittedName>
        <fullName evidence="2">Uncharacterized protein</fullName>
    </submittedName>
</protein>
<evidence type="ECO:0000313" key="2">
    <source>
        <dbReference type="EMBL" id="CAJ0958831.1"/>
    </source>
</evidence>
<feature type="compositionally biased region" description="Polar residues" evidence="1">
    <location>
        <begin position="177"/>
        <end position="195"/>
    </location>
</feature>
<comment type="caution">
    <text evidence="2">The sequence shown here is derived from an EMBL/GenBank/DDBJ whole genome shotgun (WGS) entry which is preliminary data.</text>
</comment>
<proteinExistence type="predicted"/>
<sequence>MDVICTSDSGDISAERRMARKVSRMREILQTAAENSQNIFLQLMRLNKLVIGIFSREAESQYSWLVTILKLHIFRGWDPEVRPCYISNTGFQRFCDDVSKCKFGILYHSKNRGRVNVTDVTDALYDEELQDLHSRLGKRWRIVRRKLSYRWSNATNQQQMGQLTTASYYRSSPPLASKTSPYSGSPRTFPNAHSVSSPPTLPPHPTLSLLESPKALF</sequence>
<gene>
    <name evidence="2" type="ORF">RIMI_LOCUS16531608</name>
</gene>
<keyword evidence="3" id="KW-1185">Reference proteome</keyword>
<feature type="region of interest" description="Disordered" evidence="1">
    <location>
        <begin position="171"/>
        <end position="217"/>
    </location>
</feature>
<name>A0ABN9M7K3_9NEOB</name>
<organism evidence="2 3">
    <name type="scientific">Ranitomeya imitator</name>
    <name type="common">mimic poison frog</name>
    <dbReference type="NCBI Taxonomy" id="111125"/>
    <lineage>
        <taxon>Eukaryota</taxon>
        <taxon>Metazoa</taxon>
        <taxon>Chordata</taxon>
        <taxon>Craniata</taxon>
        <taxon>Vertebrata</taxon>
        <taxon>Euteleostomi</taxon>
        <taxon>Amphibia</taxon>
        <taxon>Batrachia</taxon>
        <taxon>Anura</taxon>
        <taxon>Neobatrachia</taxon>
        <taxon>Hyloidea</taxon>
        <taxon>Dendrobatidae</taxon>
        <taxon>Dendrobatinae</taxon>
        <taxon>Ranitomeya</taxon>
    </lineage>
</organism>
<accession>A0ABN9M7K3</accession>
<dbReference type="EMBL" id="CAUEEQ010046322">
    <property type="protein sequence ID" value="CAJ0958831.1"/>
    <property type="molecule type" value="Genomic_DNA"/>
</dbReference>
<evidence type="ECO:0000313" key="3">
    <source>
        <dbReference type="Proteomes" id="UP001176940"/>
    </source>
</evidence>
<dbReference type="Proteomes" id="UP001176940">
    <property type="component" value="Unassembled WGS sequence"/>
</dbReference>
<reference evidence="2" key="1">
    <citation type="submission" date="2023-07" db="EMBL/GenBank/DDBJ databases">
        <authorList>
            <person name="Stuckert A."/>
        </authorList>
    </citation>
    <scope>NUCLEOTIDE SEQUENCE</scope>
</reference>
<feature type="compositionally biased region" description="Low complexity" evidence="1">
    <location>
        <begin position="206"/>
        <end position="217"/>
    </location>
</feature>
<evidence type="ECO:0000256" key="1">
    <source>
        <dbReference type="SAM" id="MobiDB-lite"/>
    </source>
</evidence>